<reference evidence="3" key="1">
    <citation type="submission" date="2016-01" db="EMBL/GenBank/DDBJ databases">
        <title>Complete genome of Planococcus rifietoensis type strain M8.</title>
        <authorList>
            <person name="See-Too W.S."/>
        </authorList>
    </citation>
    <scope>NUCLEOTIDE SEQUENCE [LARGE SCALE GENOMIC DNA]</scope>
    <source>
        <strain evidence="3">M8</strain>
    </source>
</reference>
<gene>
    <name evidence="3" type="ORF">AUC31_10825</name>
</gene>
<feature type="domain" description="DUF4352" evidence="2">
    <location>
        <begin position="78"/>
        <end position="192"/>
    </location>
</feature>
<dbReference type="Pfam" id="PF11611">
    <property type="entry name" value="DUF4352"/>
    <property type="match status" value="1"/>
</dbReference>
<evidence type="ECO:0000313" key="4">
    <source>
        <dbReference type="Proteomes" id="UP000067683"/>
    </source>
</evidence>
<protein>
    <recommendedName>
        <fullName evidence="2">DUF4352 domain-containing protein</fullName>
    </recommendedName>
</protein>
<dbReference type="OrthoDB" id="2352213at2"/>
<dbReference type="EMBL" id="CP013659">
    <property type="protein sequence ID" value="ALS75661.1"/>
    <property type="molecule type" value="Genomic_DNA"/>
</dbReference>
<feature type="signal peptide" evidence="1">
    <location>
        <begin position="1"/>
        <end position="23"/>
    </location>
</feature>
<evidence type="ECO:0000259" key="2">
    <source>
        <dbReference type="Pfam" id="PF11611"/>
    </source>
</evidence>
<dbReference type="RefSeq" id="WP_058382364.1">
    <property type="nucleotide sequence ID" value="NZ_CP013659.2"/>
</dbReference>
<dbReference type="AlphaFoldDB" id="A0A0U2YS51"/>
<keyword evidence="1" id="KW-0732">Signal</keyword>
<proteinExistence type="predicted"/>
<feature type="chain" id="PRO_5006834964" description="DUF4352 domain-containing protein" evidence="1">
    <location>
        <begin position="24"/>
        <end position="211"/>
    </location>
</feature>
<organism evidence="3 4">
    <name type="scientific">Planococcus rifietoensis</name>
    <dbReference type="NCBI Taxonomy" id="200991"/>
    <lineage>
        <taxon>Bacteria</taxon>
        <taxon>Bacillati</taxon>
        <taxon>Bacillota</taxon>
        <taxon>Bacilli</taxon>
        <taxon>Bacillales</taxon>
        <taxon>Caryophanaceae</taxon>
        <taxon>Planococcus</taxon>
    </lineage>
</organism>
<dbReference type="Proteomes" id="UP000067683">
    <property type="component" value="Chromosome"/>
</dbReference>
<dbReference type="KEGG" id="prt:AUC31_10825"/>
<dbReference type="STRING" id="200991.AUC31_10825"/>
<name>A0A0U2YS51_9BACL</name>
<evidence type="ECO:0000256" key="1">
    <source>
        <dbReference type="SAM" id="SignalP"/>
    </source>
</evidence>
<sequence>MKARLAWLIVPLAMLWGCQNETAQGTATAASLAEAPAYTEHYVLSPQVSDDRRLQEPGQKARDAKGGLELLAANMEPQKVQIGDIELTIHETKLLQYTPDYSLIDFYHSYTHDQEFELAKFFVEINNAASEEVNFAPVALIETESGEVKTWEDDVYLESLNEGLKPGEVKSGNVGFIVEDGAQEIKLTTSKLFAADGELLAPAQTITIKLD</sequence>
<dbReference type="InterPro" id="IPR029051">
    <property type="entry name" value="DUF4352"/>
</dbReference>
<accession>A0A0U2YS51</accession>
<keyword evidence="4" id="KW-1185">Reference proteome</keyword>
<evidence type="ECO:0000313" key="3">
    <source>
        <dbReference type="EMBL" id="ALS75661.1"/>
    </source>
</evidence>